<dbReference type="Pfam" id="PF13609">
    <property type="entry name" value="Porin_4"/>
    <property type="match status" value="1"/>
</dbReference>
<dbReference type="GO" id="GO:0015288">
    <property type="term" value="F:porin activity"/>
    <property type="evidence" value="ECO:0007669"/>
    <property type="project" value="UniProtKB-KW"/>
</dbReference>
<keyword evidence="10" id="KW-0998">Cell outer membrane</keyword>
<keyword evidence="3" id="KW-0813">Transport</keyword>
<dbReference type="GO" id="GO:0006811">
    <property type="term" value="P:monoatomic ion transport"/>
    <property type="evidence" value="ECO:0007669"/>
    <property type="project" value="UniProtKB-KW"/>
</dbReference>
<evidence type="ECO:0000256" key="3">
    <source>
        <dbReference type="ARBA" id="ARBA00022448"/>
    </source>
</evidence>
<evidence type="ECO:0000256" key="6">
    <source>
        <dbReference type="ARBA" id="ARBA00022729"/>
    </source>
</evidence>
<keyword evidence="14" id="KW-1185">Reference proteome</keyword>
<proteinExistence type="predicted"/>
<comment type="subunit">
    <text evidence="2">Homotrimer.</text>
</comment>
<name>A0A916J4R9_9PROT</name>
<keyword evidence="8" id="KW-0626">Porin</keyword>
<accession>A0A916J4R9</accession>
<dbReference type="Proteomes" id="UP000742786">
    <property type="component" value="Unassembled WGS sequence"/>
</dbReference>
<evidence type="ECO:0000256" key="4">
    <source>
        <dbReference type="ARBA" id="ARBA00022452"/>
    </source>
</evidence>
<dbReference type="AlphaFoldDB" id="A0A916J4R9"/>
<dbReference type="CDD" id="cd00342">
    <property type="entry name" value="gram_neg_porins"/>
    <property type="match status" value="1"/>
</dbReference>
<evidence type="ECO:0000313" key="14">
    <source>
        <dbReference type="Proteomes" id="UP000742786"/>
    </source>
</evidence>
<keyword evidence="7" id="KW-0406">Ion transport</keyword>
<gene>
    <name evidence="13" type="ORF">GTOL_11067</name>
</gene>
<organism evidence="13 14">
    <name type="scientific">Georgfuchsia toluolica</name>
    <dbReference type="NCBI Taxonomy" id="424218"/>
    <lineage>
        <taxon>Bacteria</taxon>
        <taxon>Pseudomonadati</taxon>
        <taxon>Pseudomonadota</taxon>
        <taxon>Betaproteobacteria</taxon>
        <taxon>Nitrosomonadales</taxon>
        <taxon>Sterolibacteriaceae</taxon>
        <taxon>Georgfuchsia</taxon>
    </lineage>
</organism>
<keyword evidence="9" id="KW-0472">Membrane</keyword>
<comment type="subcellular location">
    <subcellularLocation>
        <location evidence="1">Cell outer membrane</location>
        <topology evidence="1">Multi-pass membrane protein</topology>
    </subcellularLocation>
</comment>
<evidence type="ECO:0000256" key="8">
    <source>
        <dbReference type="ARBA" id="ARBA00023114"/>
    </source>
</evidence>
<keyword evidence="6 11" id="KW-0732">Signal</keyword>
<evidence type="ECO:0000256" key="1">
    <source>
        <dbReference type="ARBA" id="ARBA00004571"/>
    </source>
</evidence>
<keyword evidence="5" id="KW-0812">Transmembrane</keyword>
<dbReference type="InterPro" id="IPR033900">
    <property type="entry name" value="Gram_neg_porin_domain"/>
</dbReference>
<dbReference type="InterPro" id="IPR050298">
    <property type="entry name" value="Gram-neg_bact_OMP"/>
</dbReference>
<feature type="chain" id="PRO_5038077279" evidence="11">
    <location>
        <begin position="21"/>
        <end position="375"/>
    </location>
</feature>
<dbReference type="EMBL" id="CAJQUM010000001">
    <property type="protein sequence ID" value="CAG4883185.1"/>
    <property type="molecule type" value="Genomic_DNA"/>
</dbReference>
<evidence type="ECO:0000259" key="12">
    <source>
        <dbReference type="Pfam" id="PF13609"/>
    </source>
</evidence>
<evidence type="ECO:0000313" key="13">
    <source>
        <dbReference type="EMBL" id="CAG4883185.1"/>
    </source>
</evidence>
<dbReference type="InterPro" id="IPR023614">
    <property type="entry name" value="Porin_dom_sf"/>
</dbReference>
<dbReference type="RefSeq" id="WP_220635179.1">
    <property type="nucleotide sequence ID" value="NZ_CAJQUM010000001.1"/>
</dbReference>
<evidence type="ECO:0000256" key="9">
    <source>
        <dbReference type="ARBA" id="ARBA00023136"/>
    </source>
</evidence>
<dbReference type="PRINTS" id="PR00184">
    <property type="entry name" value="NEISSPPORIN"/>
</dbReference>
<dbReference type="GO" id="GO:0046930">
    <property type="term" value="C:pore complex"/>
    <property type="evidence" value="ECO:0007669"/>
    <property type="project" value="UniProtKB-KW"/>
</dbReference>
<feature type="domain" description="Porin" evidence="12">
    <location>
        <begin position="7"/>
        <end position="342"/>
    </location>
</feature>
<dbReference type="GO" id="GO:0009279">
    <property type="term" value="C:cell outer membrane"/>
    <property type="evidence" value="ECO:0007669"/>
    <property type="project" value="UniProtKB-SubCell"/>
</dbReference>
<comment type="caution">
    <text evidence="13">The sequence shown here is derived from an EMBL/GenBank/DDBJ whole genome shotgun (WGS) entry which is preliminary data.</text>
</comment>
<dbReference type="PANTHER" id="PTHR34501:SF9">
    <property type="entry name" value="MAJOR OUTER MEMBRANE PROTEIN P.IA"/>
    <property type="match status" value="1"/>
</dbReference>
<evidence type="ECO:0000256" key="11">
    <source>
        <dbReference type="SAM" id="SignalP"/>
    </source>
</evidence>
<dbReference type="Gene3D" id="2.40.160.10">
    <property type="entry name" value="Porin"/>
    <property type="match status" value="1"/>
</dbReference>
<dbReference type="InterPro" id="IPR002299">
    <property type="entry name" value="Porin_Neis"/>
</dbReference>
<keyword evidence="4" id="KW-1134">Transmembrane beta strand</keyword>
<evidence type="ECO:0000256" key="5">
    <source>
        <dbReference type="ARBA" id="ARBA00022692"/>
    </source>
</evidence>
<dbReference type="SUPFAM" id="SSF56935">
    <property type="entry name" value="Porins"/>
    <property type="match status" value="1"/>
</dbReference>
<feature type="signal peptide" evidence="11">
    <location>
        <begin position="1"/>
        <end position="20"/>
    </location>
</feature>
<evidence type="ECO:0000256" key="10">
    <source>
        <dbReference type="ARBA" id="ARBA00023237"/>
    </source>
</evidence>
<evidence type="ECO:0000256" key="7">
    <source>
        <dbReference type="ARBA" id="ARBA00023065"/>
    </source>
</evidence>
<protein>
    <submittedName>
        <fullName evidence="13">Outer membrane porin protein 32</fullName>
    </submittedName>
</protein>
<reference evidence="13" key="1">
    <citation type="submission" date="2021-04" db="EMBL/GenBank/DDBJ databases">
        <authorList>
            <person name="Hornung B."/>
        </authorList>
    </citation>
    <scope>NUCLEOTIDE SEQUENCE</scope>
    <source>
        <strain evidence="13">G5G6</strain>
    </source>
</reference>
<dbReference type="PANTHER" id="PTHR34501">
    <property type="entry name" value="PROTEIN YDDL-RELATED"/>
    <property type="match status" value="1"/>
</dbReference>
<evidence type="ECO:0000256" key="2">
    <source>
        <dbReference type="ARBA" id="ARBA00011233"/>
    </source>
</evidence>
<sequence length="375" mass="38952">MQKKLIALAIAGFTSTAGLAQSNATIYGVMDASLESVRANDATTAGASRGGFGRVNSNSSYIGYKGTEDLGDGLKALFQFETGFSADTGVYTPAGRDTFVGLQGNAGTVKLGIFTGASRTIGTRLDLLPGRSGIGSSDSIIGRAINKTGGSATFFDTRLSNAIGYTTPTYNGFTGVINYAAGENKTLDSATAATQLNGKAYELGASYVNGPWYVAYAYGKRDTGASQTSTASSIINWKSNRIGAGYTFTEGHKINFIWDQQKQDLIGNTNLDKDAWSLQGLYKVSPAGSLIAAYSKTGDASGNYRASNAGTGAKEITLAYLHALSKRTMLKAVWSKISNDNNVAYDFGANGAAVGGSFGNGADPTGLALGVRHAF</sequence>